<gene>
    <name evidence="3" type="ORF">BDP27DRAFT_1341343</name>
</gene>
<dbReference type="Proteomes" id="UP000772434">
    <property type="component" value="Unassembled WGS sequence"/>
</dbReference>
<keyword evidence="2" id="KW-1133">Transmembrane helix</keyword>
<feature type="compositionally biased region" description="Basic and acidic residues" evidence="1">
    <location>
        <begin position="292"/>
        <end position="301"/>
    </location>
</feature>
<keyword evidence="2" id="KW-0472">Membrane</keyword>
<feature type="region of interest" description="Disordered" evidence="1">
    <location>
        <begin position="245"/>
        <end position="272"/>
    </location>
</feature>
<comment type="caution">
    <text evidence="3">The sequence shown here is derived from an EMBL/GenBank/DDBJ whole genome shotgun (WGS) entry which is preliminary data.</text>
</comment>
<feature type="region of interest" description="Disordered" evidence="1">
    <location>
        <begin position="287"/>
        <end position="327"/>
    </location>
</feature>
<feature type="region of interest" description="Disordered" evidence="1">
    <location>
        <begin position="135"/>
        <end position="166"/>
    </location>
</feature>
<protein>
    <submittedName>
        <fullName evidence="3">Uncharacterized protein</fullName>
    </submittedName>
</protein>
<feature type="region of interest" description="Disordered" evidence="1">
    <location>
        <begin position="56"/>
        <end position="75"/>
    </location>
</feature>
<sequence>MDCIPDPRTPRNSTHCCPCFVECSSLPTTPAQDMFESGSVNKCPLNVAGSRMCAWRHDHGPPSTPKPSRGAHRRLERVDGSPLGLGLEFESAKSNASPLSPLSKFDSDLNLSALPPLLIPTGMLSDLIGAYSDDPETPIVGPIPPSRSPSPLSLPPPLSSSGPLSPLSKCSSLKTFASPEFPGPSTPVIECQRINSLVSSLEPIVNLQEYACAARRNYLLRQSISEPRLIHPQPMDEIFKPKYHMQRTRSTEQQPTDLLSPSLQPQSGHSQAMSEFGVVRGVDSSSAVRDNTNIRDDRDLIVHPSRTRKPQDPIGSRRPTQPAPSVSKTVKRLMVPLPEDYSPTNRRCVYPKGKCPAPPIQFFLFSSSFLRLSIPVLMIFVHAIPLFLLFVLVCLIPTLLPMIIL</sequence>
<organism evidence="3 4">
    <name type="scientific">Rhodocollybia butyracea</name>
    <dbReference type="NCBI Taxonomy" id="206335"/>
    <lineage>
        <taxon>Eukaryota</taxon>
        <taxon>Fungi</taxon>
        <taxon>Dikarya</taxon>
        <taxon>Basidiomycota</taxon>
        <taxon>Agaricomycotina</taxon>
        <taxon>Agaricomycetes</taxon>
        <taxon>Agaricomycetidae</taxon>
        <taxon>Agaricales</taxon>
        <taxon>Marasmiineae</taxon>
        <taxon>Omphalotaceae</taxon>
        <taxon>Rhodocollybia</taxon>
    </lineage>
</organism>
<evidence type="ECO:0000313" key="3">
    <source>
        <dbReference type="EMBL" id="KAF9059498.1"/>
    </source>
</evidence>
<evidence type="ECO:0000313" key="4">
    <source>
        <dbReference type="Proteomes" id="UP000772434"/>
    </source>
</evidence>
<feature type="compositionally biased region" description="Polar residues" evidence="1">
    <location>
        <begin position="251"/>
        <end position="272"/>
    </location>
</feature>
<reference evidence="3" key="1">
    <citation type="submission" date="2020-11" db="EMBL/GenBank/DDBJ databases">
        <authorList>
            <consortium name="DOE Joint Genome Institute"/>
            <person name="Ahrendt S."/>
            <person name="Riley R."/>
            <person name="Andreopoulos W."/>
            <person name="Labutti K."/>
            <person name="Pangilinan J."/>
            <person name="Ruiz-Duenas F.J."/>
            <person name="Barrasa J.M."/>
            <person name="Sanchez-Garcia M."/>
            <person name="Camarero S."/>
            <person name="Miyauchi S."/>
            <person name="Serrano A."/>
            <person name="Linde D."/>
            <person name="Babiker R."/>
            <person name="Drula E."/>
            <person name="Ayuso-Fernandez I."/>
            <person name="Pacheco R."/>
            <person name="Padilla G."/>
            <person name="Ferreira P."/>
            <person name="Barriuso J."/>
            <person name="Kellner H."/>
            <person name="Castanera R."/>
            <person name="Alfaro M."/>
            <person name="Ramirez L."/>
            <person name="Pisabarro A.G."/>
            <person name="Kuo A."/>
            <person name="Tritt A."/>
            <person name="Lipzen A."/>
            <person name="He G."/>
            <person name="Yan M."/>
            <person name="Ng V."/>
            <person name="Cullen D."/>
            <person name="Martin F."/>
            <person name="Rosso M.-N."/>
            <person name="Henrissat B."/>
            <person name="Hibbett D."/>
            <person name="Martinez A.T."/>
            <person name="Grigoriev I.V."/>
        </authorList>
    </citation>
    <scope>NUCLEOTIDE SEQUENCE</scope>
    <source>
        <strain evidence="3">AH 40177</strain>
    </source>
</reference>
<evidence type="ECO:0000256" key="2">
    <source>
        <dbReference type="SAM" id="Phobius"/>
    </source>
</evidence>
<name>A0A9P5P902_9AGAR</name>
<evidence type="ECO:0000256" key="1">
    <source>
        <dbReference type="SAM" id="MobiDB-lite"/>
    </source>
</evidence>
<keyword evidence="2" id="KW-0812">Transmembrane</keyword>
<feature type="compositionally biased region" description="Pro residues" evidence="1">
    <location>
        <begin position="141"/>
        <end position="158"/>
    </location>
</feature>
<proteinExistence type="predicted"/>
<dbReference type="EMBL" id="JADNRY010000297">
    <property type="protein sequence ID" value="KAF9059498.1"/>
    <property type="molecule type" value="Genomic_DNA"/>
</dbReference>
<feature type="transmembrane region" description="Helical" evidence="2">
    <location>
        <begin position="376"/>
        <end position="400"/>
    </location>
</feature>
<keyword evidence="4" id="KW-1185">Reference proteome</keyword>
<accession>A0A9P5P902</accession>
<dbReference type="AlphaFoldDB" id="A0A9P5P902"/>